<gene>
    <name evidence="3" type="ORF">CPT_Sansa119</name>
    <name evidence="2" type="ORF">CPT_Sansa4</name>
</gene>
<evidence type="ECO:0000313" key="3">
    <source>
        <dbReference type="EMBL" id="AKU43523.1"/>
    </source>
</evidence>
<name>A0A0K1LMI5_9CAUD</name>
<dbReference type="EMBL" id="KT001913">
    <property type="protein sequence ID" value="AKU43408.1"/>
    <property type="molecule type" value="Genomic_DNA"/>
</dbReference>
<sequence length="54" mass="5447">MRTALHLGGVAAMGVGCMVGLYAMAVGSRRPVRAAYLLVLSSAACGFSFALLSA</sequence>
<dbReference type="PROSITE" id="PS51257">
    <property type="entry name" value="PROKAR_LIPOPROTEIN"/>
    <property type="match status" value="1"/>
</dbReference>
<proteinExistence type="predicted"/>
<keyword evidence="1" id="KW-0812">Transmembrane</keyword>
<feature type="transmembrane region" description="Helical" evidence="1">
    <location>
        <begin position="6"/>
        <end position="27"/>
    </location>
</feature>
<dbReference type="Proteomes" id="UP000225322">
    <property type="component" value="Segment"/>
</dbReference>
<protein>
    <submittedName>
        <fullName evidence="2">Uncharacterized protein</fullName>
    </submittedName>
</protein>
<evidence type="ECO:0000313" key="4">
    <source>
        <dbReference type="Proteomes" id="UP000225322"/>
    </source>
</evidence>
<organism evidence="2 4">
    <name type="scientific">Caulobacter phage Sansa</name>
    <dbReference type="NCBI Taxonomy" id="1675600"/>
    <lineage>
        <taxon>Viruses</taxon>
        <taxon>Duplodnaviria</taxon>
        <taxon>Heunggongvirae</taxon>
        <taxon>Uroviricota</taxon>
        <taxon>Caudoviricetes</taxon>
        <taxon>Sansavirus</taxon>
        <taxon>Sansavirus sansa</taxon>
        <taxon>Caulobacter virus Sansa</taxon>
    </lineage>
</organism>
<evidence type="ECO:0000256" key="1">
    <source>
        <dbReference type="SAM" id="Phobius"/>
    </source>
</evidence>
<feature type="transmembrane region" description="Helical" evidence="1">
    <location>
        <begin position="34"/>
        <end position="52"/>
    </location>
</feature>
<accession>A0A0K1LMI5</accession>
<keyword evidence="1" id="KW-1133">Transmembrane helix</keyword>
<evidence type="ECO:0000313" key="2">
    <source>
        <dbReference type="EMBL" id="AKU43408.1"/>
    </source>
</evidence>
<keyword evidence="4" id="KW-1185">Reference proteome</keyword>
<keyword evidence="1" id="KW-0472">Membrane</keyword>
<reference evidence="2 4" key="1">
    <citation type="journal article" date="2015" name="Genome Announc.">
        <title>Complete Genome Sequence of Caulobacter crescentus Siphophage Sansa.</title>
        <authorList>
            <person name="Vara L."/>
            <person name="Kane A.A."/>
            <person name="Cahill J.L."/>
            <person name="Rasche E.S."/>
            <person name="Kuty Everett G.F."/>
        </authorList>
    </citation>
    <scope>NUCLEOTIDE SEQUENCE [LARGE SCALE GENOMIC DNA]</scope>
</reference>
<dbReference type="EMBL" id="KT001913">
    <property type="protein sequence ID" value="AKU43523.1"/>
    <property type="molecule type" value="Genomic_DNA"/>
</dbReference>